<dbReference type="GO" id="GO:0070096">
    <property type="term" value="P:mitochondrial outer membrane translocase complex assembly"/>
    <property type="evidence" value="ECO:0007669"/>
    <property type="project" value="TreeGrafter"/>
</dbReference>
<dbReference type="InterPro" id="IPR013262">
    <property type="entry name" value="OMP_MIM1/TOM13_mt"/>
</dbReference>
<dbReference type="AlphaFoldDB" id="A0A261XTZ3"/>
<dbReference type="PANTHER" id="PTHR28241:SF1">
    <property type="entry name" value="MITOCHONDRIAL IMPORT PROTEIN 1"/>
    <property type="match status" value="1"/>
</dbReference>
<dbReference type="PANTHER" id="PTHR28241">
    <property type="entry name" value="MITOCHONDRIAL IMPORT PROTEIN 1"/>
    <property type="match status" value="1"/>
</dbReference>
<dbReference type="OrthoDB" id="5529571at2759"/>
<dbReference type="Proteomes" id="UP000242875">
    <property type="component" value="Unassembled WGS sequence"/>
</dbReference>
<dbReference type="GO" id="GO:0005741">
    <property type="term" value="C:mitochondrial outer membrane"/>
    <property type="evidence" value="ECO:0007669"/>
    <property type="project" value="InterPro"/>
</dbReference>
<name>A0A261XTZ3_9FUNG</name>
<keyword evidence="2" id="KW-1185">Reference proteome</keyword>
<dbReference type="EMBL" id="MVBO01000257">
    <property type="protein sequence ID" value="OZJ01714.1"/>
    <property type="molecule type" value="Genomic_DNA"/>
</dbReference>
<sequence>MAYAYSLDEDIEVDELAVSPVSHFDRQVSKTPWYRHPTLIAVLKSVAINFLLPFVNGIMLGFGEICANELVFRYGWFGTSVYQGSTANLGLRTATDGYRRMKLGESKSVTRQLGENDATEVDATS</sequence>
<evidence type="ECO:0000313" key="2">
    <source>
        <dbReference type="Proteomes" id="UP000242875"/>
    </source>
</evidence>
<accession>A0A261XTZ3</accession>
<dbReference type="GO" id="GO:0045040">
    <property type="term" value="P:protein insertion into mitochondrial outer membrane"/>
    <property type="evidence" value="ECO:0007669"/>
    <property type="project" value="TreeGrafter"/>
</dbReference>
<evidence type="ECO:0008006" key="3">
    <source>
        <dbReference type="Google" id="ProtNLM"/>
    </source>
</evidence>
<comment type="caution">
    <text evidence="1">The sequence shown here is derived from an EMBL/GenBank/DDBJ whole genome shotgun (WGS) entry which is preliminary data.</text>
</comment>
<reference evidence="1 2" key="1">
    <citation type="journal article" date="2017" name="Mycologia">
        <title>Bifiguratus adelaidae, gen. et sp. nov., a new member of Mucoromycotina in endophytic and soil-dwelling habitats.</title>
        <authorList>
            <person name="Torres-Cruz T.J."/>
            <person name="Billingsley Tobias T.L."/>
            <person name="Almatruk M."/>
            <person name="Hesse C."/>
            <person name="Kuske C.R."/>
            <person name="Desiro A."/>
            <person name="Benucci G.M."/>
            <person name="Bonito G."/>
            <person name="Stajich J.E."/>
            <person name="Dunlap C."/>
            <person name="Arnold A.E."/>
            <person name="Porras-Alfaro A."/>
        </authorList>
    </citation>
    <scope>NUCLEOTIDE SEQUENCE [LARGE SCALE GENOMIC DNA]</scope>
    <source>
        <strain evidence="1 2">AZ0501</strain>
    </source>
</reference>
<gene>
    <name evidence="1" type="ORF">BZG36_05311</name>
</gene>
<evidence type="ECO:0000313" key="1">
    <source>
        <dbReference type="EMBL" id="OZJ01714.1"/>
    </source>
</evidence>
<protein>
    <recommendedName>
        <fullName evidence="3">Mitochondrial import protein 1</fullName>
    </recommendedName>
</protein>
<organism evidence="1 2">
    <name type="scientific">Bifiguratus adelaidae</name>
    <dbReference type="NCBI Taxonomy" id="1938954"/>
    <lineage>
        <taxon>Eukaryota</taxon>
        <taxon>Fungi</taxon>
        <taxon>Fungi incertae sedis</taxon>
        <taxon>Mucoromycota</taxon>
        <taxon>Mucoromycotina</taxon>
        <taxon>Endogonomycetes</taxon>
        <taxon>Endogonales</taxon>
        <taxon>Endogonales incertae sedis</taxon>
        <taxon>Bifiguratus</taxon>
    </lineage>
</organism>
<dbReference type="Pfam" id="PF08219">
    <property type="entry name" value="TOM13"/>
    <property type="match status" value="1"/>
</dbReference>
<proteinExistence type="predicted"/>